<accession>A0A969WEF5</accession>
<dbReference type="InterPro" id="IPR050509">
    <property type="entry name" value="CoA-transferase_III"/>
</dbReference>
<dbReference type="InterPro" id="IPR023606">
    <property type="entry name" value="CoA-Trfase_III_dom_1_sf"/>
</dbReference>
<protein>
    <submittedName>
        <fullName evidence="1">CoA transferase</fullName>
    </submittedName>
</protein>
<evidence type="ECO:0000313" key="2">
    <source>
        <dbReference type="Proteomes" id="UP000653472"/>
    </source>
</evidence>
<reference evidence="1" key="1">
    <citation type="submission" date="2020-03" db="EMBL/GenBank/DDBJ databases">
        <title>Solimonas marina sp. nov., isolated from deep seawater of the Pacific Ocean.</title>
        <authorList>
            <person name="Liu X."/>
            <person name="Lai Q."/>
            <person name="Sun F."/>
            <person name="Gai Y."/>
            <person name="Li G."/>
            <person name="Shao Z."/>
        </authorList>
    </citation>
    <scope>NUCLEOTIDE SEQUENCE</scope>
    <source>
        <strain evidence="1">C16B3</strain>
    </source>
</reference>
<dbReference type="Gene3D" id="3.30.1540.10">
    <property type="entry name" value="formyl-coa transferase, domain 3"/>
    <property type="match status" value="1"/>
</dbReference>
<dbReference type="EMBL" id="JAAVXB010000010">
    <property type="protein sequence ID" value="NKF23836.1"/>
    <property type="molecule type" value="Genomic_DNA"/>
</dbReference>
<proteinExistence type="predicted"/>
<dbReference type="GO" id="GO:0016740">
    <property type="term" value="F:transferase activity"/>
    <property type="evidence" value="ECO:0007669"/>
    <property type="project" value="UniProtKB-KW"/>
</dbReference>
<dbReference type="InterPro" id="IPR003673">
    <property type="entry name" value="CoA-Trfase_fam_III"/>
</dbReference>
<dbReference type="Proteomes" id="UP000653472">
    <property type="component" value="Unassembled WGS sequence"/>
</dbReference>
<dbReference type="PANTHER" id="PTHR48228:SF5">
    <property type="entry name" value="ALPHA-METHYLACYL-COA RACEMASE"/>
    <property type="match status" value="1"/>
</dbReference>
<sequence length="376" mass="39792">MSNPLLAGVRVLDLSRLLPGPFCTLYLGQLGAEIVKIEEPGGEYGRTLSPELFALVNRNKRSLTLDLRKPEGVAVLRRLVADADVLIESFRPGVMDRLGCGYDALKALNPRLVYASLTGYGQSGPYRDRAGHDMNYCAYAGALDQIGNAAGPALSNTQIADLAGGALTCAIGILAALHGARASGHGCFVDSAMLDGTLALQVAALTSLRERGRTLPRGADMLTGALPNYRLYECADGRWFALGALEPKFWTAFCAAAGHPELAARDHDLKALHEQTAALFKTRSRDEWETLLAPHDACTSGIYTLEEALANEQVRARGLVDDSDGKPAIGMPLQFVDARPAPGRAAPAAGADTDDVLRALGLDDGALAQLRQAGAC</sequence>
<dbReference type="Gene3D" id="3.40.50.10540">
    <property type="entry name" value="Crotonobetainyl-coa:carnitine coa-transferase, domain 1"/>
    <property type="match status" value="1"/>
</dbReference>
<dbReference type="RefSeq" id="WP_168149165.1">
    <property type="nucleotide sequence ID" value="NZ_JAAVXB010000010.1"/>
</dbReference>
<keyword evidence="1" id="KW-0808">Transferase</keyword>
<dbReference type="PANTHER" id="PTHR48228">
    <property type="entry name" value="SUCCINYL-COA--D-CITRAMALATE COA-TRANSFERASE"/>
    <property type="match status" value="1"/>
</dbReference>
<name>A0A969WEF5_9GAMM</name>
<comment type="caution">
    <text evidence="1">The sequence shown here is derived from an EMBL/GenBank/DDBJ whole genome shotgun (WGS) entry which is preliminary data.</text>
</comment>
<keyword evidence="2" id="KW-1185">Reference proteome</keyword>
<dbReference type="InterPro" id="IPR044855">
    <property type="entry name" value="CoA-Trfase_III_dom3_sf"/>
</dbReference>
<dbReference type="SUPFAM" id="SSF89796">
    <property type="entry name" value="CoA-transferase family III (CaiB/BaiF)"/>
    <property type="match status" value="1"/>
</dbReference>
<evidence type="ECO:0000313" key="1">
    <source>
        <dbReference type="EMBL" id="NKF23836.1"/>
    </source>
</evidence>
<dbReference type="Pfam" id="PF02515">
    <property type="entry name" value="CoA_transf_3"/>
    <property type="match status" value="1"/>
</dbReference>
<dbReference type="AlphaFoldDB" id="A0A969WEF5"/>
<organism evidence="1 2">
    <name type="scientific">Solimonas marina</name>
    <dbReference type="NCBI Taxonomy" id="2714601"/>
    <lineage>
        <taxon>Bacteria</taxon>
        <taxon>Pseudomonadati</taxon>
        <taxon>Pseudomonadota</taxon>
        <taxon>Gammaproteobacteria</taxon>
        <taxon>Nevskiales</taxon>
        <taxon>Nevskiaceae</taxon>
        <taxon>Solimonas</taxon>
    </lineage>
</organism>
<gene>
    <name evidence="1" type="ORF">G7Y82_16100</name>
</gene>